<evidence type="ECO:0000313" key="1">
    <source>
        <dbReference type="EMBL" id="KAH7998632.1"/>
    </source>
</evidence>
<proteinExistence type="predicted"/>
<name>A0ACB8F0Y6_9SAUR</name>
<gene>
    <name evidence="1" type="ORF">K3G42_018598</name>
</gene>
<reference evidence="1" key="1">
    <citation type="submission" date="2021-08" db="EMBL/GenBank/DDBJ databases">
        <title>The first chromosome-level gecko genome reveals the dynamic sex chromosomes of Neotropical dwarf geckos (Sphaerodactylidae: Sphaerodactylus).</title>
        <authorList>
            <person name="Pinto B.J."/>
            <person name="Keating S.E."/>
            <person name="Gamble T."/>
        </authorList>
    </citation>
    <scope>NUCLEOTIDE SEQUENCE</scope>
    <source>
        <strain evidence="1">TG3544</strain>
    </source>
</reference>
<evidence type="ECO:0000313" key="2">
    <source>
        <dbReference type="Proteomes" id="UP000827872"/>
    </source>
</evidence>
<comment type="caution">
    <text evidence="1">The sequence shown here is derived from an EMBL/GenBank/DDBJ whole genome shotgun (WGS) entry which is preliminary data.</text>
</comment>
<organism evidence="1 2">
    <name type="scientific">Sphaerodactylus townsendi</name>
    <dbReference type="NCBI Taxonomy" id="933632"/>
    <lineage>
        <taxon>Eukaryota</taxon>
        <taxon>Metazoa</taxon>
        <taxon>Chordata</taxon>
        <taxon>Craniata</taxon>
        <taxon>Vertebrata</taxon>
        <taxon>Euteleostomi</taxon>
        <taxon>Lepidosauria</taxon>
        <taxon>Squamata</taxon>
        <taxon>Bifurcata</taxon>
        <taxon>Gekkota</taxon>
        <taxon>Sphaerodactylidae</taxon>
        <taxon>Sphaerodactylus</taxon>
    </lineage>
</organism>
<protein>
    <submittedName>
        <fullName evidence="1">Uncharacterized protein</fullName>
    </submittedName>
</protein>
<sequence>MAVRGRFSAAPSGGPVEASAAADGAVEEANPFSFKEFVRSQNQREAVVHSSEGRSHKANPKESARCPAVLDGASLSPESLGLRLECQECFFSHPTAAGSLLEEEEEGWSGLYQPSAVEEAHLARVSSISLSSTFDSFYCDPSDLPTPSSWQLGGSDGYQDGPLEGGDQSSSLDEETAEDGFYPPLQATYEELKEDNSKFKNRISYLQAACEAQAKRVKELKRTLEDHKLKEAKEARDLEAMVQQVEENLRLMTLRSESAIFCMRNRSSATELRPLGHLACAERLLGQKRHPHVVVQGKKEASSGSE</sequence>
<keyword evidence="2" id="KW-1185">Reference proteome</keyword>
<dbReference type="EMBL" id="CM037625">
    <property type="protein sequence ID" value="KAH7998632.1"/>
    <property type="molecule type" value="Genomic_DNA"/>
</dbReference>
<dbReference type="Proteomes" id="UP000827872">
    <property type="component" value="Linkage Group LG12"/>
</dbReference>
<accession>A0ACB8F0Y6</accession>